<dbReference type="Pfam" id="PF00293">
    <property type="entry name" value="NUDIX"/>
    <property type="match status" value="1"/>
</dbReference>
<dbReference type="InterPro" id="IPR020476">
    <property type="entry name" value="Nudix_hydrolase"/>
</dbReference>
<dbReference type="Pfam" id="PF00211">
    <property type="entry name" value="Guanylate_cyc"/>
    <property type="match status" value="1"/>
</dbReference>
<dbReference type="SUPFAM" id="SSF55073">
    <property type="entry name" value="Nucleotide cyclase"/>
    <property type="match status" value="1"/>
</dbReference>
<reference evidence="4" key="1">
    <citation type="submission" date="2022-08" db="EMBL/GenBank/DDBJ databases">
        <title>Microvirga terrae sp. nov., isolated from soil.</title>
        <authorList>
            <person name="Kim K.H."/>
            <person name="Seo Y.L."/>
            <person name="Kim J.M."/>
            <person name="Lee J.K."/>
            <person name="Han D.M."/>
            <person name="Jeon C.O."/>
        </authorList>
    </citation>
    <scope>NUCLEOTIDE SEQUENCE</scope>
    <source>
        <strain evidence="4">R24</strain>
    </source>
</reference>
<dbReference type="Gene3D" id="3.90.79.10">
    <property type="entry name" value="Nucleoside Triphosphate Pyrophosphohydrolase"/>
    <property type="match status" value="1"/>
</dbReference>
<dbReference type="Proteomes" id="UP001017257">
    <property type="component" value="Chromosome"/>
</dbReference>
<dbReference type="PROSITE" id="PS51462">
    <property type="entry name" value="NUDIX"/>
    <property type="match status" value="1"/>
</dbReference>
<organism evidence="4 5">
    <name type="scientific">Microvirga terrae</name>
    <dbReference type="NCBI Taxonomy" id="2740529"/>
    <lineage>
        <taxon>Bacteria</taxon>
        <taxon>Pseudomonadati</taxon>
        <taxon>Pseudomonadota</taxon>
        <taxon>Alphaproteobacteria</taxon>
        <taxon>Hyphomicrobiales</taxon>
        <taxon>Methylobacteriaceae</taxon>
        <taxon>Microvirga</taxon>
    </lineage>
</organism>
<gene>
    <name evidence="4" type="ORF">HPT29_020630</name>
</gene>
<dbReference type="RefSeq" id="WP_173945761.1">
    <property type="nucleotide sequence ID" value="NZ_CP102845.1"/>
</dbReference>
<feature type="domain" description="Guanylate cyclase" evidence="2">
    <location>
        <begin position="25"/>
        <end position="142"/>
    </location>
</feature>
<keyword evidence="1" id="KW-0378">Hydrolase</keyword>
<dbReference type="Gene3D" id="3.30.70.1230">
    <property type="entry name" value="Nucleotide cyclase"/>
    <property type="match status" value="1"/>
</dbReference>
<dbReference type="SUPFAM" id="SSF55811">
    <property type="entry name" value="Nudix"/>
    <property type="match status" value="1"/>
</dbReference>
<dbReference type="InterPro" id="IPR001054">
    <property type="entry name" value="A/G_cyclase"/>
</dbReference>
<dbReference type="EMBL" id="CP102845">
    <property type="protein sequence ID" value="UVF18858.1"/>
    <property type="molecule type" value="Genomic_DNA"/>
</dbReference>
<proteinExistence type="predicted"/>
<dbReference type="InterPro" id="IPR015797">
    <property type="entry name" value="NUDIX_hydrolase-like_dom_sf"/>
</dbReference>
<evidence type="ECO:0000313" key="4">
    <source>
        <dbReference type="EMBL" id="UVF18858.1"/>
    </source>
</evidence>
<dbReference type="CDD" id="cd02883">
    <property type="entry name" value="NUDIX_Hydrolase"/>
    <property type="match status" value="1"/>
</dbReference>
<evidence type="ECO:0000259" key="2">
    <source>
        <dbReference type="PROSITE" id="PS50125"/>
    </source>
</evidence>
<accession>A0ABY5RNQ0</accession>
<name>A0ABY5RNQ0_9HYPH</name>
<dbReference type="PANTHER" id="PTHR43736">
    <property type="entry name" value="ADP-RIBOSE PYROPHOSPHATASE"/>
    <property type="match status" value="1"/>
</dbReference>
<evidence type="ECO:0000313" key="5">
    <source>
        <dbReference type="Proteomes" id="UP001017257"/>
    </source>
</evidence>
<dbReference type="CDD" id="cd07302">
    <property type="entry name" value="CHD"/>
    <property type="match status" value="1"/>
</dbReference>
<dbReference type="PRINTS" id="PR00502">
    <property type="entry name" value="NUDIXFAMILY"/>
</dbReference>
<dbReference type="InterPro" id="IPR000086">
    <property type="entry name" value="NUDIX_hydrolase_dom"/>
</dbReference>
<keyword evidence="5" id="KW-1185">Reference proteome</keyword>
<dbReference type="PANTHER" id="PTHR43736:SF1">
    <property type="entry name" value="DIHYDRONEOPTERIN TRIPHOSPHATE DIPHOSPHATASE"/>
    <property type="match status" value="1"/>
</dbReference>
<feature type="domain" description="Nudix hydrolase" evidence="3">
    <location>
        <begin position="200"/>
        <end position="327"/>
    </location>
</feature>
<protein>
    <submittedName>
        <fullName evidence="4">NUDIX domain-containing protein</fullName>
    </submittedName>
</protein>
<evidence type="ECO:0000259" key="3">
    <source>
        <dbReference type="PROSITE" id="PS51462"/>
    </source>
</evidence>
<sequence>MAQRKTKRRYNSSSGNNSFTRTISGIMFLDLKGYSSMSEPQLRSFGENVLPELANMALKHGPDYINTWGDAIVIAMQDIKCMAQTAVGIRDFLRAFDWDSHQLPMIDARISIHMGSIYKGKDAFSERGMIIGRAVNLAARIEPMVTPGQVWATNDFIVALNREQQNLFKWSSLGVKTLAKEAGEEELFVIYRAHEPNPEVKGREVAVTVVRKDGQVLLVRRIDSSSPTWQFPAGQIKPNTRPEDAAVREVQEETGVSCVIVSKIGDRFHEEQMVHLHYFLADWKDGDAVNGDPKENDLVEWVSPREALSRFTLDVDSRIKSLLENMT</sequence>
<dbReference type="PROSITE" id="PS50125">
    <property type="entry name" value="GUANYLATE_CYCLASE_2"/>
    <property type="match status" value="1"/>
</dbReference>
<dbReference type="InterPro" id="IPR029787">
    <property type="entry name" value="Nucleotide_cyclase"/>
</dbReference>
<evidence type="ECO:0000256" key="1">
    <source>
        <dbReference type="ARBA" id="ARBA00022801"/>
    </source>
</evidence>